<protein>
    <recommendedName>
        <fullName evidence="3">GGDEF domain-containing protein</fullName>
    </recommendedName>
</protein>
<evidence type="ECO:0000313" key="2">
    <source>
        <dbReference type="Proteomes" id="UP000283003"/>
    </source>
</evidence>
<keyword evidence="2" id="KW-1185">Reference proteome</keyword>
<dbReference type="Proteomes" id="UP000283003">
    <property type="component" value="Unassembled WGS sequence"/>
</dbReference>
<evidence type="ECO:0000313" key="1">
    <source>
        <dbReference type="EMBL" id="RVQ68685.1"/>
    </source>
</evidence>
<dbReference type="EMBL" id="RXOL01000001">
    <property type="protein sequence ID" value="RVQ68685.1"/>
    <property type="molecule type" value="Genomic_DNA"/>
</dbReference>
<accession>A0A437GZC0</accession>
<dbReference type="AlphaFoldDB" id="A0A437GZC0"/>
<comment type="caution">
    <text evidence="1">The sequence shown here is derived from an EMBL/GenBank/DDBJ whole genome shotgun (WGS) entry which is preliminary data.</text>
</comment>
<organism evidence="1 2">
    <name type="scientific">Croceicoccus ponticola</name>
    <dbReference type="NCBI Taxonomy" id="2217664"/>
    <lineage>
        <taxon>Bacteria</taxon>
        <taxon>Pseudomonadati</taxon>
        <taxon>Pseudomonadota</taxon>
        <taxon>Alphaproteobacteria</taxon>
        <taxon>Sphingomonadales</taxon>
        <taxon>Erythrobacteraceae</taxon>
        <taxon>Croceicoccus</taxon>
    </lineage>
</organism>
<gene>
    <name evidence="1" type="ORF">EKN06_00155</name>
</gene>
<proteinExistence type="predicted"/>
<evidence type="ECO:0008006" key="3">
    <source>
        <dbReference type="Google" id="ProtNLM"/>
    </source>
</evidence>
<sequence>MAGAGRAHPVQVDELDAYVTHHGNRATKRLYREISSRLRDVAAPLGTQIMIWDYGRFIVLAPGLRDASRLGDLCASMQRAVELPAIPPGNALHHDRVRVSTSTAWRAGSTALELPSALIASLGIENFRGRRHIELA</sequence>
<reference evidence="1 2" key="1">
    <citation type="submission" date="2018-12" db="EMBL/GenBank/DDBJ databases">
        <title>Croceicoccus ponticola sp. nov., a lipolytic bacterium isolated from seawater.</title>
        <authorList>
            <person name="Yoon J.-H."/>
        </authorList>
    </citation>
    <scope>NUCLEOTIDE SEQUENCE [LARGE SCALE GENOMIC DNA]</scope>
    <source>
        <strain evidence="1 2">GM-16</strain>
    </source>
</reference>
<dbReference type="RefSeq" id="WP_127610872.1">
    <property type="nucleotide sequence ID" value="NZ_RXOL01000001.1"/>
</dbReference>
<name>A0A437GZC0_9SPHN</name>
<dbReference type="OrthoDB" id="5292887at2"/>